<proteinExistence type="inferred from homology"/>
<keyword evidence="6" id="KW-1185">Reference proteome</keyword>
<dbReference type="InterPro" id="IPR017853">
    <property type="entry name" value="GH"/>
</dbReference>
<dbReference type="InterPro" id="IPR036962">
    <property type="entry name" value="Glyco_hydro_3_N_sf"/>
</dbReference>
<dbReference type="SUPFAM" id="SSF51445">
    <property type="entry name" value="(Trans)glycosidases"/>
    <property type="match status" value="1"/>
</dbReference>
<name>A0A1I2H593_9ACTN</name>
<dbReference type="Gene3D" id="3.20.20.300">
    <property type="entry name" value="Glycoside hydrolase, family 3, N-terminal domain"/>
    <property type="match status" value="1"/>
</dbReference>
<dbReference type="EMBL" id="FONG01000010">
    <property type="protein sequence ID" value="SFF24540.1"/>
    <property type="molecule type" value="Genomic_DNA"/>
</dbReference>
<dbReference type="PANTHER" id="PTHR30480">
    <property type="entry name" value="BETA-HEXOSAMINIDASE-RELATED"/>
    <property type="match status" value="1"/>
</dbReference>
<dbReference type="Pfam" id="PF00933">
    <property type="entry name" value="Glyco_hydro_3"/>
    <property type="match status" value="1"/>
</dbReference>
<dbReference type="GO" id="GO:0005975">
    <property type="term" value="P:carbohydrate metabolic process"/>
    <property type="evidence" value="ECO:0007669"/>
    <property type="project" value="InterPro"/>
</dbReference>
<dbReference type="InterPro" id="IPR050226">
    <property type="entry name" value="NagZ_Beta-hexosaminidase"/>
</dbReference>
<dbReference type="RefSeq" id="WP_093714669.1">
    <property type="nucleotide sequence ID" value="NZ_FONG01000010.1"/>
</dbReference>
<dbReference type="Proteomes" id="UP000199323">
    <property type="component" value="Unassembled WGS sequence"/>
</dbReference>
<dbReference type="InterPro" id="IPR001764">
    <property type="entry name" value="Glyco_hydro_3_N"/>
</dbReference>
<dbReference type="OrthoDB" id="9805821at2"/>
<evidence type="ECO:0000313" key="6">
    <source>
        <dbReference type="Proteomes" id="UP000199323"/>
    </source>
</evidence>
<gene>
    <name evidence="5" type="ORF">SAMN05216251_11075</name>
</gene>
<dbReference type="GO" id="GO:0009254">
    <property type="term" value="P:peptidoglycan turnover"/>
    <property type="evidence" value="ECO:0007669"/>
    <property type="project" value="TreeGrafter"/>
</dbReference>
<evidence type="ECO:0000313" key="5">
    <source>
        <dbReference type="EMBL" id="SFF24540.1"/>
    </source>
</evidence>
<reference evidence="5 6" key="1">
    <citation type="submission" date="2016-10" db="EMBL/GenBank/DDBJ databases">
        <authorList>
            <person name="de Groot N.N."/>
        </authorList>
    </citation>
    <scope>NUCLEOTIDE SEQUENCE [LARGE SCALE GENOMIC DNA]</scope>
    <source>
        <strain evidence="5 6">CGMCC 4.3510</strain>
    </source>
</reference>
<comment type="similarity">
    <text evidence="1">Belongs to the glycosyl hydrolase 3 family.</text>
</comment>
<evidence type="ECO:0000256" key="1">
    <source>
        <dbReference type="ARBA" id="ARBA00005336"/>
    </source>
</evidence>
<dbReference type="PANTHER" id="PTHR30480:SF16">
    <property type="entry name" value="GLYCOSIDE HYDROLASE FAMILY 3 DOMAIN PROTEIN"/>
    <property type="match status" value="1"/>
</dbReference>
<dbReference type="AlphaFoldDB" id="A0A1I2H593"/>
<dbReference type="GO" id="GO:0004553">
    <property type="term" value="F:hydrolase activity, hydrolyzing O-glycosyl compounds"/>
    <property type="evidence" value="ECO:0007669"/>
    <property type="project" value="InterPro"/>
</dbReference>
<keyword evidence="2" id="KW-0378">Hydrolase</keyword>
<dbReference type="STRING" id="380248.SAMN05216251_11075"/>
<feature type="domain" description="Glycoside hydrolase family 3 N-terminal" evidence="4">
    <location>
        <begin position="32"/>
        <end position="323"/>
    </location>
</feature>
<evidence type="ECO:0000256" key="2">
    <source>
        <dbReference type="ARBA" id="ARBA00022801"/>
    </source>
</evidence>
<sequence>MSEQLRRHALAVIQPPFDGTAPPDWVRRQLAQGLGGVCLFARNTPDPVTTARLTAALRAEAPHAVIAADEEGGAVTRLESATGSSWPGNGALGRIGDPALTRAVAAEAGAFLAGAGITLAYAPTADVTSDPRNPVIGIRSFGTDAADVAEHTAAYVTGLQSAGVAACAKHFPGHGDTALDSHHDLPVLRVDQDLLDRRELLPFRAAIAAGVRTVMAGHLLLPALDPDRPASLSPTLITGLLREHLGFRGAVVTDALEMGAVARGRGLPELAVRAVAAGADLLCLGARHTDEDTVLAVRDALVAAVRDGSLGEERLTEAAARVPAVALAPPAAGRPGAPDAPLGADAAARALDLRAPGRAPGTPLLAGRPVVVTFDVPRSIAVGRRTPWGIADLVAARLPGTVALTLDPDSCDDAHFDVVLAHPDRPLVLVVRDAARHPWIADAVARLLARRPDAGIVEMGLPGPGPEAGWRLDTYGPSLASARAAVDLLLGT</sequence>
<protein>
    <submittedName>
        <fullName evidence="5">Beta-N-acetylhexosaminidase</fullName>
    </submittedName>
</protein>
<evidence type="ECO:0000259" key="4">
    <source>
        <dbReference type="Pfam" id="PF00933"/>
    </source>
</evidence>
<accession>A0A1I2H593</accession>
<organism evidence="5 6">
    <name type="scientific">Actinacidiphila alni</name>
    <dbReference type="NCBI Taxonomy" id="380248"/>
    <lineage>
        <taxon>Bacteria</taxon>
        <taxon>Bacillati</taxon>
        <taxon>Actinomycetota</taxon>
        <taxon>Actinomycetes</taxon>
        <taxon>Kitasatosporales</taxon>
        <taxon>Streptomycetaceae</taxon>
        <taxon>Actinacidiphila</taxon>
    </lineage>
</organism>
<evidence type="ECO:0000256" key="3">
    <source>
        <dbReference type="ARBA" id="ARBA00023295"/>
    </source>
</evidence>
<keyword evidence="3" id="KW-0326">Glycosidase</keyword>